<dbReference type="InterPro" id="IPR003917">
    <property type="entry name" value="NADH_UbQ_OxRdtase_chain2"/>
</dbReference>
<evidence type="ECO:0000256" key="2">
    <source>
        <dbReference type="ARBA" id="ARBA00004448"/>
    </source>
</evidence>
<comment type="function">
    <text evidence="1">Core subunit of the mitochondrial membrane respiratory chain NADH dehydrogenase (Complex I) that is believed to belong to the minimal assembly required for catalysis. Complex I functions in the transfer of electrons from NADH to the respiratory chain. The immediate electron acceptor for the enzyme is believed to be ubiquinone.</text>
</comment>
<comment type="subcellular location">
    <subcellularLocation>
        <location evidence="2 18">Mitochondrion inner membrane</location>
        <topology evidence="2 18">Multi-pass membrane protein</topology>
    </subcellularLocation>
</comment>
<evidence type="ECO:0000256" key="4">
    <source>
        <dbReference type="ARBA" id="ARBA00012944"/>
    </source>
</evidence>
<geneLocation type="mitochondrion" evidence="20"/>
<evidence type="ECO:0000256" key="17">
    <source>
        <dbReference type="ARBA" id="ARBA00049551"/>
    </source>
</evidence>
<organism evidence="20">
    <name type="scientific">Cylas formicarius</name>
    <name type="common">Sweet potato weevil</name>
    <name type="synonym">Attelabus formicarius</name>
    <dbReference type="NCBI Taxonomy" id="197179"/>
    <lineage>
        <taxon>Eukaryota</taxon>
        <taxon>Metazoa</taxon>
        <taxon>Ecdysozoa</taxon>
        <taxon>Arthropoda</taxon>
        <taxon>Hexapoda</taxon>
        <taxon>Insecta</taxon>
        <taxon>Pterygota</taxon>
        <taxon>Neoptera</taxon>
        <taxon>Endopterygota</taxon>
        <taxon>Coleoptera</taxon>
        <taxon>Polyphaga</taxon>
        <taxon>Cucujiformia</taxon>
        <taxon>Brentidae</taxon>
        <taxon>Cyladinae</taxon>
        <taxon>Cylas</taxon>
    </lineage>
</organism>
<keyword evidence="15 18" id="KW-0496">Mitochondrion</keyword>
<gene>
    <name evidence="20" type="primary">ND2</name>
</gene>
<dbReference type="GO" id="GO:0005743">
    <property type="term" value="C:mitochondrial inner membrane"/>
    <property type="evidence" value="ECO:0007669"/>
    <property type="project" value="UniProtKB-SubCell"/>
</dbReference>
<evidence type="ECO:0000256" key="11">
    <source>
        <dbReference type="ARBA" id="ARBA00022982"/>
    </source>
</evidence>
<keyword evidence="6" id="KW-0813">Transport</keyword>
<sequence>MIKFYKLLFLNTLIFSTLLVISSYSWFSMWMGLEINMMSFIPLMINSKNIFSSESALKYFIIQALASNILLFSIILNLHINPLFFNNNILMIMLNCALFMKLGAAPFHFWFPEIIMGLNWNNTLILMTWQKIAPLIMISYNFSITLFISIIIIMSSMISSIQSLNQINLQKILAYSSINHMSWLIASLINMQIFIMYFIMYFILSINIIMILNINKIYSLTQLFYSLNKFKYFKFIFSLNFLSMSGLPPFFSFLPKWLIINKLINNNFFMLSLLMLVSTLIMIFMYIRITLPMLMINHMEMISHSKNIFKLNLFIYLTNMISFMGLMIFLILFF</sequence>
<dbReference type="GO" id="GO:0006120">
    <property type="term" value="P:mitochondrial electron transport, NADH to ubiquinone"/>
    <property type="evidence" value="ECO:0007669"/>
    <property type="project" value="InterPro"/>
</dbReference>
<keyword evidence="9 18" id="KW-0999">Mitochondrion inner membrane</keyword>
<feature type="transmembrane region" description="Helical" evidence="18">
    <location>
        <begin position="90"/>
        <end position="111"/>
    </location>
</feature>
<feature type="transmembrane region" description="Helical" evidence="18">
    <location>
        <begin position="195"/>
        <end position="214"/>
    </location>
</feature>
<evidence type="ECO:0000256" key="7">
    <source>
        <dbReference type="ARBA" id="ARBA00022660"/>
    </source>
</evidence>
<proteinExistence type="inferred from homology"/>
<feature type="transmembrane region" description="Helical" evidence="18">
    <location>
        <begin position="308"/>
        <end position="333"/>
    </location>
</feature>
<feature type="transmembrane region" description="Helical" evidence="18">
    <location>
        <begin position="267"/>
        <end position="287"/>
    </location>
</feature>
<dbReference type="PRINTS" id="PR01436">
    <property type="entry name" value="NADHDHGNASE2"/>
</dbReference>
<dbReference type="InterPro" id="IPR050175">
    <property type="entry name" value="Complex_I_Subunit_2"/>
</dbReference>
<comment type="similarity">
    <text evidence="3 18">Belongs to the complex I subunit 2 family.</text>
</comment>
<dbReference type="GO" id="GO:0008137">
    <property type="term" value="F:NADH dehydrogenase (ubiquinone) activity"/>
    <property type="evidence" value="ECO:0007669"/>
    <property type="project" value="UniProtKB-EC"/>
</dbReference>
<keyword evidence="16 18" id="KW-0472">Membrane</keyword>
<evidence type="ECO:0000256" key="18">
    <source>
        <dbReference type="RuleBase" id="RU003403"/>
    </source>
</evidence>
<name>A0A6G6C6M2_CYLFO</name>
<keyword evidence="7 18" id="KW-0679">Respiratory chain</keyword>
<keyword evidence="12 18" id="KW-1133">Transmembrane helix</keyword>
<comment type="catalytic activity">
    <reaction evidence="17 18">
        <text>a ubiquinone + NADH + 5 H(+)(in) = a ubiquinol + NAD(+) + 4 H(+)(out)</text>
        <dbReference type="Rhea" id="RHEA:29091"/>
        <dbReference type="Rhea" id="RHEA-COMP:9565"/>
        <dbReference type="Rhea" id="RHEA-COMP:9566"/>
        <dbReference type="ChEBI" id="CHEBI:15378"/>
        <dbReference type="ChEBI" id="CHEBI:16389"/>
        <dbReference type="ChEBI" id="CHEBI:17976"/>
        <dbReference type="ChEBI" id="CHEBI:57540"/>
        <dbReference type="ChEBI" id="CHEBI:57945"/>
        <dbReference type="EC" id="7.1.1.2"/>
    </reaction>
</comment>
<dbReference type="PANTHER" id="PTHR46552">
    <property type="entry name" value="NADH-UBIQUINONE OXIDOREDUCTASE CHAIN 2"/>
    <property type="match status" value="1"/>
</dbReference>
<feature type="transmembrane region" description="Helical" evidence="18">
    <location>
        <begin position="235"/>
        <end position="255"/>
    </location>
</feature>
<keyword evidence="14 18" id="KW-0830">Ubiquinone</keyword>
<evidence type="ECO:0000256" key="16">
    <source>
        <dbReference type="ARBA" id="ARBA00023136"/>
    </source>
</evidence>
<comment type="function">
    <text evidence="18">Core subunit of the mitochondrial membrane respiratory chain NADH dehydrogenase (Complex I) which catalyzes electron transfer from NADH through the respiratory chain, using ubiquinone as an electron acceptor. Essential for the catalytic activity and assembly of complex I.</text>
</comment>
<keyword evidence="8 18" id="KW-0812">Transmembrane</keyword>
<dbReference type="PANTHER" id="PTHR46552:SF1">
    <property type="entry name" value="NADH-UBIQUINONE OXIDOREDUCTASE CHAIN 2"/>
    <property type="match status" value="1"/>
</dbReference>
<feature type="transmembrane region" description="Helical" evidence="18">
    <location>
        <begin position="7"/>
        <end position="27"/>
    </location>
</feature>
<dbReference type="EC" id="7.1.1.2" evidence="4 18"/>
<dbReference type="GeneID" id="44798730"/>
<dbReference type="AlphaFoldDB" id="A0A6G6C6M2"/>
<feature type="transmembrane region" description="Helical" evidence="18">
    <location>
        <begin position="172"/>
        <end position="189"/>
    </location>
</feature>
<evidence type="ECO:0000256" key="14">
    <source>
        <dbReference type="ARBA" id="ARBA00023075"/>
    </source>
</evidence>
<evidence type="ECO:0000256" key="12">
    <source>
        <dbReference type="ARBA" id="ARBA00022989"/>
    </source>
</evidence>
<feature type="transmembrane region" description="Helical" evidence="18">
    <location>
        <begin position="131"/>
        <end position="152"/>
    </location>
</feature>
<feature type="transmembrane region" description="Helical" evidence="18">
    <location>
        <begin position="56"/>
        <end position="78"/>
    </location>
</feature>
<dbReference type="EMBL" id="MK421358">
    <property type="protein sequence ID" value="QID76635.1"/>
    <property type="molecule type" value="Genomic_DNA"/>
</dbReference>
<evidence type="ECO:0000256" key="13">
    <source>
        <dbReference type="ARBA" id="ARBA00023027"/>
    </source>
</evidence>
<keyword evidence="13 18" id="KW-0520">NAD</keyword>
<evidence type="ECO:0000313" key="20">
    <source>
        <dbReference type="EMBL" id="QID76635.1"/>
    </source>
</evidence>
<evidence type="ECO:0000256" key="9">
    <source>
        <dbReference type="ARBA" id="ARBA00022792"/>
    </source>
</evidence>
<evidence type="ECO:0000256" key="5">
    <source>
        <dbReference type="ARBA" id="ARBA00021008"/>
    </source>
</evidence>
<protein>
    <recommendedName>
        <fullName evidence="5 18">NADH-ubiquinone oxidoreductase chain 2</fullName>
        <ecNumber evidence="4 18">7.1.1.2</ecNumber>
    </recommendedName>
</protein>
<evidence type="ECO:0000256" key="3">
    <source>
        <dbReference type="ARBA" id="ARBA00007012"/>
    </source>
</evidence>
<feature type="domain" description="NADH:quinone oxidoreductase/Mrp antiporter transmembrane" evidence="19">
    <location>
        <begin position="23"/>
        <end position="281"/>
    </location>
</feature>
<evidence type="ECO:0000256" key="15">
    <source>
        <dbReference type="ARBA" id="ARBA00023128"/>
    </source>
</evidence>
<evidence type="ECO:0000256" key="8">
    <source>
        <dbReference type="ARBA" id="ARBA00022692"/>
    </source>
</evidence>
<dbReference type="InterPro" id="IPR001750">
    <property type="entry name" value="ND/Mrp_TM"/>
</dbReference>
<evidence type="ECO:0000256" key="6">
    <source>
        <dbReference type="ARBA" id="ARBA00022448"/>
    </source>
</evidence>
<dbReference type="Pfam" id="PF00361">
    <property type="entry name" value="Proton_antipo_M"/>
    <property type="match status" value="1"/>
</dbReference>
<evidence type="ECO:0000256" key="1">
    <source>
        <dbReference type="ARBA" id="ARBA00003257"/>
    </source>
</evidence>
<keyword evidence="10 18" id="KW-1278">Translocase</keyword>
<keyword evidence="11 18" id="KW-0249">Electron transport</keyword>
<evidence type="ECO:0000256" key="10">
    <source>
        <dbReference type="ARBA" id="ARBA00022967"/>
    </source>
</evidence>
<reference evidence="20" key="1">
    <citation type="journal article" date="2019" name="Mitochondrial DNA Part B Resour">
        <title>Complete mitochondrial genome of Cylas formicarius (Coleoptera: Brentidae) from China.</title>
        <authorList>
            <person name="Yang H."/>
            <person name="Li Y."/>
        </authorList>
    </citation>
    <scope>NUCLEOTIDE SEQUENCE</scope>
</reference>
<dbReference type="RefSeq" id="YP_009741791.1">
    <property type="nucleotide sequence ID" value="NC_046580.1"/>
</dbReference>
<evidence type="ECO:0000259" key="19">
    <source>
        <dbReference type="Pfam" id="PF00361"/>
    </source>
</evidence>
<accession>A0A6G6C6M2</accession>
<dbReference type="CTD" id="4536"/>